<evidence type="ECO:0000313" key="1">
    <source>
        <dbReference type="EMBL" id="NYH71856.1"/>
    </source>
</evidence>
<name>A0A7Z0BP79_9GAMM</name>
<evidence type="ECO:0000313" key="2">
    <source>
        <dbReference type="Proteomes" id="UP000578688"/>
    </source>
</evidence>
<sequence length="26" mass="3342">MKQYMKQFLPLTSQKRFWHFLNILSR</sequence>
<dbReference type="AlphaFoldDB" id="A0A7Z0BP79"/>
<comment type="caution">
    <text evidence="1">The sequence shown here is derived from an EMBL/GenBank/DDBJ whole genome shotgun (WGS) entry which is preliminary data.</text>
</comment>
<accession>A0A7Z0BP79</accession>
<keyword evidence="2" id="KW-1185">Reference proteome</keyword>
<protein>
    <submittedName>
        <fullName evidence="1">Uncharacterized protein</fullName>
    </submittedName>
</protein>
<gene>
    <name evidence="1" type="ORF">FHR27_000466</name>
</gene>
<organism evidence="1 2">
    <name type="scientific">Phytopseudomonas flavescens</name>
    <dbReference type="NCBI Taxonomy" id="29435"/>
    <lineage>
        <taxon>Bacteria</taxon>
        <taxon>Pseudomonadati</taxon>
        <taxon>Pseudomonadota</taxon>
        <taxon>Gammaproteobacteria</taxon>
        <taxon>Pseudomonadales</taxon>
        <taxon>Pseudomonadaceae</taxon>
        <taxon>Phytopseudomonas</taxon>
    </lineage>
</organism>
<dbReference type="EMBL" id="JACBYV010000001">
    <property type="protein sequence ID" value="NYH71856.1"/>
    <property type="molecule type" value="Genomic_DNA"/>
</dbReference>
<proteinExistence type="predicted"/>
<dbReference type="Proteomes" id="UP000578688">
    <property type="component" value="Unassembled WGS sequence"/>
</dbReference>
<reference evidence="1 2" key="1">
    <citation type="submission" date="2020-07" db="EMBL/GenBank/DDBJ databases">
        <title>Genomic analyses of the natural microbiome of Caenorhabditis elegans.</title>
        <authorList>
            <person name="Samuel B."/>
        </authorList>
    </citation>
    <scope>NUCLEOTIDE SEQUENCE [LARGE SCALE GENOMIC DNA]</scope>
    <source>
        <strain evidence="1 2">BIGb0408</strain>
    </source>
</reference>